<dbReference type="EMBL" id="HG712876">
    <property type="protein sequence ID" value="CDJ51503.1"/>
    <property type="molecule type" value="Genomic_DNA"/>
</dbReference>
<evidence type="ECO:0000256" key="2">
    <source>
        <dbReference type="SAM" id="MobiDB-lite"/>
    </source>
</evidence>
<feature type="chain" id="PRO_5004672757" evidence="3">
    <location>
        <begin position="29"/>
        <end position="407"/>
    </location>
</feature>
<evidence type="ECO:0000256" key="1">
    <source>
        <dbReference type="SAM" id="Coils"/>
    </source>
</evidence>
<protein>
    <submittedName>
        <fullName evidence="4">Uncharacterized protein</fullName>
    </submittedName>
</protein>
<keyword evidence="1" id="KW-0175">Coiled coil</keyword>
<dbReference type="AlphaFoldDB" id="U6LQI0"/>
<feature type="region of interest" description="Disordered" evidence="2">
    <location>
        <begin position="351"/>
        <end position="372"/>
    </location>
</feature>
<dbReference type="VEuPathDB" id="ToxoDB:EBH_0042280"/>
<evidence type="ECO:0000256" key="3">
    <source>
        <dbReference type="SAM" id="SignalP"/>
    </source>
</evidence>
<reference evidence="4" key="2">
    <citation type="submission" date="2013-10" db="EMBL/GenBank/DDBJ databases">
        <authorList>
            <person name="Aslett M."/>
        </authorList>
    </citation>
    <scope>NUCLEOTIDE SEQUENCE [LARGE SCALE GENOMIC DNA]</scope>
    <source>
        <strain evidence="4">Houghton</strain>
    </source>
</reference>
<feature type="coiled-coil region" evidence="1">
    <location>
        <begin position="238"/>
        <end position="265"/>
    </location>
</feature>
<feature type="compositionally biased region" description="Polar residues" evidence="2">
    <location>
        <begin position="351"/>
        <end position="364"/>
    </location>
</feature>
<evidence type="ECO:0000313" key="5">
    <source>
        <dbReference type="Proteomes" id="UP000030750"/>
    </source>
</evidence>
<keyword evidence="5" id="KW-1185">Reference proteome</keyword>
<feature type="compositionally biased region" description="Acidic residues" evidence="2">
    <location>
        <begin position="69"/>
        <end position="78"/>
    </location>
</feature>
<feature type="region of interest" description="Disordered" evidence="2">
    <location>
        <begin position="26"/>
        <end position="165"/>
    </location>
</feature>
<feature type="compositionally biased region" description="Acidic residues" evidence="2">
    <location>
        <begin position="90"/>
        <end position="102"/>
    </location>
</feature>
<feature type="signal peptide" evidence="3">
    <location>
        <begin position="1"/>
        <end position="28"/>
    </location>
</feature>
<sequence>MCFSRSSWSLSAWYFSVVWLCCRRHSRASPTGPPPSSEPGWESAALSPPPPGEESPTLAEGLVLSPEDSSTDGSDDESWPPAPASASGPDEIDDKLEGDFDEVNPRPPSPPTDGQQQYQDLQQWEPLPSPEGPFASAGDPPPPERPPLSKAEPSDQSGLATDEDLQEWSDKLWDYIMPAEVVVESLPVDSKLLSRAEELHSEGRRLLEAAEKVIPIPDVGRSVLDDFEEHVERCRLVCSSLEDSCRKWTEKLSELEKVLVSKTQQSEGHRLRPRGEPPTFDFLAVLEGLNAGLQEASVLSSRLRTLKSPFVEPAAVQQIIDRVNKAIDGAEKEKSSAARFCAAAYADALQQSTPAESEGLSPSSGPFDRGVDPLLTTAHAFNRRLKQLGLTGGETEDLERVLRKRKS</sequence>
<proteinExistence type="predicted"/>
<evidence type="ECO:0000313" key="4">
    <source>
        <dbReference type="EMBL" id="CDJ51503.1"/>
    </source>
</evidence>
<dbReference type="Proteomes" id="UP000030750">
    <property type="component" value="Unassembled WGS sequence"/>
</dbReference>
<name>U6LQI0_9EIME</name>
<gene>
    <name evidence="4" type="ORF">EBH_0042280</name>
</gene>
<reference evidence="4" key="1">
    <citation type="submission" date="2013-10" db="EMBL/GenBank/DDBJ databases">
        <title>Genomic analysis of the causative agents of coccidiosis in chickens.</title>
        <authorList>
            <person name="Reid A.J."/>
            <person name="Blake D."/>
            <person name="Billington K."/>
            <person name="Browne H."/>
            <person name="Dunn M."/>
            <person name="Hung S."/>
            <person name="Kawahara F."/>
            <person name="Miranda-Saavedra D."/>
            <person name="Mourier T."/>
            <person name="Nagra H."/>
            <person name="Otto T.D."/>
            <person name="Rawlings N."/>
            <person name="Sanchez A."/>
            <person name="Sanders M."/>
            <person name="Subramaniam C."/>
            <person name="Tay Y."/>
            <person name="Dear P."/>
            <person name="Doerig C."/>
            <person name="Gruber A."/>
            <person name="Parkinson J."/>
            <person name="Shirley M."/>
            <person name="Wan K.L."/>
            <person name="Berriman M."/>
            <person name="Tomley F."/>
            <person name="Pain A."/>
        </authorList>
    </citation>
    <scope>NUCLEOTIDE SEQUENCE [LARGE SCALE GENOMIC DNA]</scope>
    <source>
        <strain evidence="4">Houghton</strain>
    </source>
</reference>
<accession>U6LQI0</accession>
<organism evidence="4 5">
    <name type="scientific">Eimeria brunetti</name>
    <dbReference type="NCBI Taxonomy" id="51314"/>
    <lineage>
        <taxon>Eukaryota</taxon>
        <taxon>Sar</taxon>
        <taxon>Alveolata</taxon>
        <taxon>Apicomplexa</taxon>
        <taxon>Conoidasida</taxon>
        <taxon>Coccidia</taxon>
        <taxon>Eucoccidiorida</taxon>
        <taxon>Eimeriorina</taxon>
        <taxon>Eimeriidae</taxon>
        <taxon>Eimeria</taxon>
    </lineage>
</organism>
<keyword evidence="3" id="KW-0732">Signal</keyword>